<comment type="caution">
    <text evidence="1">The sequence shown here is derived from an EMBL/GenBank/DDBJ whole genome shotgun (WGS) entry which is preliminary data.</text>
</comment>
<sequence length="603" mass="64484">MNVDVGSVTLDLNSPRVVGNGGVLVPEQEFVDRIFNNVLDAPANNRGQIRFLLADAAAGAEYFLYFDITANGAKPANPALVLNGHFELSAGGTPTRWTTSAANAGGNQNNEVQTTSQGQTLSLGSGCGTSGVASLDVSPNLSGGSATGQRWHLLGYRDQCEDGSGNEQIRLDRTITVPAGGAAGVLEFYFQLQAFDGITNNSNFDWIEFRVNGATVNHRDLDIDNSGSPPLRIDTDRIGRPGYAGSLRDYGWRRAELDLSPYAGTTITFRAQTRHSASDNSYRTWVKLDDFTWSLQTATLGTAEAFGVNVFLPNDTATAAESEYVLNDVLAITAQVDVDVSAVRSDVYDAADTLVASAIELFDDGTHGDLVAGDRVWSNDGSVPADPTYSFTTGPFGSGWRVSVYALDNSVSAGGTLDGLLMIPGAANTPQNQTNFYNVDDQVFLLRGAEVAIDKSLLTLQDMISATRPKSIPGAWIRYQVRVENQGPDGINANTINIVDEIPVEVSLCVTPACTCVGPSCSQVDPVHFDESGSAISTGLTFDYTTQVEYSTDGVNFGYTPMPDGEGFDSNVRYVRVRPTGPMNQPSGGSNAEFELRYVVRLE</sequence>
<evidence type="ECO:0000313" key="2">
    <source>
        <dbReference type="Proteomes" id="UP000601435"/>
    </source>
</evidence>
<name>A0A812U6F4_9DINO</name>
<organism evidence="1 2">
    <name type="scientific">Symbiodinium necroappetens</name>
    <dbReference type="NCBI Taxonomy" id="1628268"/>
    <lineage>
        <taxon>Eukaryota</taxon>
        <taxon>Sar</taxon>
        <taxon>Alveolata</taxon>
        <taxon>Dinophyceae</taxon>
        <taxon>Suessiales</taxon>
        <taxon>Symbiodiniaceae</taxon>
        <taxon>Symbiodinium</taxon>
    </lineage>
</organism>
<reference evidence="1" key="1">
    <citation type="submission" date="2021-02" db="EMBL/GenBank/DDBJ databases">
        <authorList>
            <person name="Dougan E. K."/>
            <person name="Rhodes N."/>
            <person name="Thang M."/>
            <person name="Chan C."/>
        </authorList>
    </citation>
    <scope>NUCLEOTIDE SEQUENCE</scope>
</reference>
<evidence type="ECO:0000313" key="1">
    <source>
        <dbReference type="EMBL" id="CAE7564986.1"/>
    </source>
</evidence>
<dbReference type="AlphaFoldDB" id="A0A812U6F4"/>
<proteinExistence type="predicted"/>
<gene>
    <name evidence="1" type="ORF">SNEC2469_LOCUS16372</name>
</gene>
<keyword evidence="2" id="KW-1185">Reference proteome</keyword>
<dbReference type="EMBL" id="CAJNJA010026807">
    <property type="protein sequence ID" value="CAE7564986.1"/>
    <property type="molecule type" value="Genomic_DNA"/>
</dbReference>
<dbReference type="NCBIfam" id="NF041940">
    <property type="entry name" value="choice_anch_X"/>
    <property type="match status" value="1"/>
</dbReference>
<dbReference type="Proteomes" id="UP000601435">
    <property type="component" value="Unassembled WGS sequence"/>
</dbReference>
<protein>
    <submittedName>
        <fullName evidence="1">Uncharacterized protein</fullName>
    </submittedName>
</protein>
<accession>A0A812U6F4</accession>